<protein>
    <recommendedName>
        <fullName evidence="3">Phage tail protein</fullName>
    </recommendedName>
</protein>
<dbReference type="KEGG" id="rmb:K529_015490"/>
<organism evidence="1 2">
    <name type="scientific">Tritonibacter mobilis F1926</name>
    <dbReference type="NCBI Taxonomy" id="1265309"/>
    <lineage>
        <taxon>Bacteria</taxon>
        <taxon>Pseudomonadati</taxon>
        <taxon>Pseudomonadota</taxon>
        <taxon>Alphaproteobacteria</taxon>
        <taxon>Rhodobacterales</taxon>
        <taxon>Paracoccaceae</taxon>
        <taxon>Tritonibacter</taxon>
    </lineage>
</organism>
<sequence>MIDVADMGALSKSRSVIDVPVYGEDFQSKLVGQASADSFTFNVTYNNDNAIHTALRDDDGKTEHSFIVKFENGAEVTYAVFDGYIETSDLTAPLDDRIQMDASVARTGGVTWVDKA</sequence>
<evidence type="ECO:0008006" key="3">
    <source>
        <dbReference type="Google" id="ProtNLM"/>
    </source>
</evidence>
<dbReference type="Gene3D" id="4.10.410.40">
    <property type="match status" value="1"/>
</dbReference>
<gene>
    <name evidence="1" type="ORF">K529_015490</name>
</gene>
<evidence type="ECO:0000313" key="2">
    <source>
        <dbReference type="Proteomes" id="UP000013243"/>
    </source>
</evidence>
<reference evidence="1 2" key="1">
    <citation type="journal article" date="2016" name="ISME J.">
        <title>Global occurrence and heterogeneity of the Roseobacter-clade species Ruegeria mobilis.</title>
        <authorList>
            <person name="Sonnenschein E."/>
            <person name="Gram L."/>
        </authorList>
    </citation>
    <scope>NUCLEOTIDE SEQUENCE [LARGE SCALE GENOMIC DNA]</scope>
    <source>
        <strain evidence="1 2">F1926</strain>
        <plasmid evidence="1 2">unnamed1</plasmid>
    </source>
</reference>
<accession>A0A1B1A6J0</accession>
<name>A0A1B1A6J0_9RHOB</name>
<dbReference type="EMBL" id="CP015231">
    <property type="protein sequence ID" value="ANP42182.1"/>
    <property type="molecule type" value="Genomic_DNA"/>
</dbReference>
<evidence type="ECO:0000313" key="1">
    <source>
        <dbReference type="EMBL" id="ANP42182.1"/>
    </source>
</evidence>
<dbReference type="Proteomes" id="UP000013243">
    <property type="component" value="Plasmid unnamed1"/>
</dbReference>
<keyword evidence="1" id="KW-0614">Plasmid</keyword>
<proteinExistence type="predicted"/>
<geneLocation type="plasmid" evidence="1 2">
    <name>unnamed1</name>
</geneLocation>
<dbReference type="AlphaFoldDB" id="A0A1B1A6J0"/>